<evidence type="ECO:0000256" key="1">
    <source>
        <dbReference type="ARBA" id="ARBA00021948"/>
    </source>
</evidence>
<dbReference type="GO" id="GO:0050532">
    <property type="term" value="F:2-phosphosulfolactate phosphatase activity"/>
    <property type="evidence" value="ECO:0007669"/>
    <property type="project" value="InterPro"/>
</dbReference>
<dbReference type="KEGG" id="ami:Amir_1144"/>
<dbReference type="STRING" id="446462.Amir_1144"/>
<dbReference type="SUPFAM" id="SSF142823">
    <property type="entry name" value="ComB-like"/>
    <property type="match status" value="1"/>
</dbReference>
<dbReference type="eggNOG" id="COG2045">
    <property type="taxonomic scope" value="Bacteria"/>
</dbReference>
<dbReference type="RefSeq" id="WP_012783761.1">
    <property type="nucleotide sequence ID" value="NC_013093.1"/>
</dbReference>
<dbReference type="InterPro" id="IPR036702">
    <property type="entry name" value="ComB-like_sf"/>
</dbReference>
<dbReference type="AlphaFoldDB" id="C6WQ43"/>
<dbReference type="GO" id="GO:0000287">
    <property type="term" value="F:magnesium ion binding"/>
    <property type="evidence" value="ECO:0007669"/>
    <property type="project" value="InterPro"/>
</dbReference>
<evidence type="ECO:0000313" key="3">
    <source>
        <dbReference type="Proteomes" id="UP000002213"/>
    </source>
</evidence>
<sequence length="258" mass="25376">MFGQQGCRVRLEWGGEGVSALGGECAVLVVVDVLSFTTAVDIAVSRGASVRPVVWDERGSVVGSRWALRPSSLLEVPPGEEVVLASPNGATLCALAGATGAVVLAGCLRNAGAVAAAAVELAGGGPIGVVPAGERWGVDLTSGTPASAGPLRPCAEDLLGAGAVVAGLVGALAGEDDLPQDGLLSVEARLAATAWAGADVAVALRGCGSGRELIAAGRTADVELAALVGASTSAPRLVDGVLRAHSPGRVPDQRPESA</sequence>
<keyword evidence="3" id="KW-1185">Reference proteome</keyword>
<dbReference type="Proteomes" id="UP000002213">
    <property type="component" value="Chromosome"/>
</dbReference>
<evidence type="ECO:0000313" key="2">
    <source>
        <dbReference type="EMBL" id="ACU35099.1"/>
    </source>
</evidence>
<keyword evidence="2" id="KW-0449">Lipoprotein</keyword>
<dbReference type="HOGENOM" id="CLU_094942_0_0_11"/>
<protein>
    <recommendedName>
        <fullName evidence="1">Probable 2-phosphosulfolactate phosphatase</fullName>
    </recommendedName>
</protein>
<accession>C6WQ43</accession>
<gene>
    <name evidence="2" type="ordered locus">Amir_1144</name>
</gene>
<dbReference type="InterPro" id="IPR005238">
    <property type="entry name" value="ComB-like"/>
</dbReference>
<dbReference type="Gene3D" id="3.90.1560.10">
    <property type="entry name" value="ComB-like"/>
    <property type="match status" value="1"/>
</dbReference>
<dbReference type="Pfam" id="PF04029">
    <property type="entry name" value="2-ph_phosp"/>
    <property type="match status" value="1"/>
</dbReference>
<dbReference type="EMBL" id="CP001630">
    <property type="protein sequence ID" value="ACU35099.1"/>
    <property type="molecule type" value="Genomic_DNA"/>
</dbReference>
<organism evidence="2 3">
    <name type="scientific">Actinosynnema mirum (strain ATCC 29888 / DSM 43827 / JCM 3225 / NBRC 14064 / NCIMB 13271 / NRRL B-12336 / IMRU 3971 / 101)</name>
    <dbReference type="NCBI Taxonomy" id="446462"/>
    <lineage>
        <taxon>Bacteria</taxon>
        <taxon>Bacillati</taxon>
        <taxon>Actinomycetota</taxon>
        <taxon>Actinomycetes</taxon>
        <taxon>Pseudonocardiales</taxon>
        <taxon>Pseudonocardiaceae</taxon>
        <taxon>Actinosynnema</taxon>
    </lineage>
</organism>
<proteinExistence type="predicted"/>
<reference evidence="2 3" key="1">
    <citation type="journal article" date="2009" name="Stand. Genomic Sci.">
        <title>Complete genome sequence of Actinosynnema mirum type strain (101).</title>
        <authorList>
            <person name="Land M."/>
            <person name="Lapidus A."/>
            <person name="Mayilraj S."/>
            <person name="Chen F."/>
            <person name="Copeland A."/>
            <person name="Del Rio T.G."/>
            <person name="Nolan M."/>
            <person name="Lucas S."/>
            <person name="Tice H."/>
            <person name="Cheng J.F."/>
            <person name="Chertkov O."/>
            <person name="Bruce D."/>
            <person name="Goodwin L."/>
            <person name="Pitluck S."/>
            <person name="Rohde M."/>
            <person name="Goker M."/>
            <person name="Pati A."/>
            <person name="Ivanova N."/>
            <person name="Mavromatis K."/>
            <person name="Chen A."/>
            <person name="Palaniappan K."/>
            <person name="Hauser L."/>
            <person name="Chang Y.J."/>
            <person name="Jeffries C.C."/>
            <person name="Brettin T."/>
            <person name="Detter J.C."/>
            <person name="Han C."/>
            <person name="Chain P."/>
            <person name="Tindall B.J."/>
            <person name="Bristow J."/>
            <person name="Eisen J.A."/>
            <person name="Markowitz V."/>
            <person name="Hugenholtz P."/>
            <person name="Kyrpides N.C."/>
            <person name="Klenk H.P."/>
        </authorList>
    </citation>
    <scope>NUCLEOTIDE SEQUENCE [LARGE SCALE GENOMIC DNA]</scope>
    <source>
        <strain evidence="3">ATCC 29888 / DSM 43827 / JCM 3225 / NBRC 14064 / NCIMB 13271 / NRRL B-12336 / IMRU 3971 / 101</strain>
    </source>
</reference>
<name>C6WQ43_ACTMD</name>